<dbReference type="PANTHER" id="PTHR33162:SF1">
    <property type="entry name" value="SEC-INDEPENDENT PROTEIN TRANSLOCASE PROTEIN TATA, CHLOROPLASTIC"/>
    <property type="match status" value="1"/>
</dbReference>
<evidence type="ECO:0000256" key="5">
    <source>
        <dbReference type="ARBA" id="ARBA00022989"/>
    </source>
</evidence>
<evidence type="ECO:0000256" key="7">
    <source>
        <dbReference type="ARBA" id="ARBA00023136"/>
    </source>
</evidence>
<keyword evidence="6" id="KW-0811">Translocation</keyword>
<dbReference type="GO" id="GO:0006886">
    <property type="term" value="P:intracellular protein transport"/>
    <property type="evidence" value="ECO:0007669"/>
    <property type="project" value="UniProtKB-ARBA"/>
</dbReference>
<sequence>MDSITASLTFPLRSSSSCSIPFPKSLHFSSSQLSFSATNSNLLMKAENMSITATRSRTQIRRTKPFSCNAVFGLGVPEIVVIAGVAAVVFGPKNLPLVGRNFGKTIKSFQQAAKEFESELKKVSSSSEETLVEELTAVKEQQEQDTKVFSTKDKA</sequence>
<evidence type="ECO:0000256" key="3">
    <source>
        <dbReference type="ARBA" id="ARBA00022692"/>
    </source>
</evidence>
<dbReference type="InterPro" id="IPR003369">
    <property type="entry name" value="TatA/B/E"/>
</dbReference>
<dbReference type="HAMAP" id="MF_00236">
    <property type="entry name" value="TatA_E"/>
    <property type="match status" value="1"/>
</dbReference>
<dbReference type="EMBL" id="CAXHTB010000012">
    <property type="protein sequence ID" value="CAL0316603.1"/>
    <property type="molecule type" value="Genomic_DNA"/>
</dbReference>
<comment type="subcellular location">
    <subcellularLocation>
        <location evidence="1">Plastid</location>
        <location evidence="1">Chloroplast thylakoid membrane</location>
        <topology evidence="1">Single-pass membrane protein</topology>
    </subcellularLocation>
</comment>
<keyword evidence="7" id="KW-0472">Membrane</keyword>
<keyword evidence="3" id="KW-0812">Transmembrane</keyword>
<dbReference type="PANTHER" id="PTHR33162">
    <property type="entry name" value="SEC-INDEPENDENT PROTEIN TRANSLOCASE PROTEIN TATA, CHLOROPLASTIC"/>
    <property type="match status" value="1"/>
</dbReference>
<proteinExistence type="inferred from homology"/>
<evidence type="ECO:0008006" key="11">
    <source>
        <dbReference type="Google" id="ProtNLM"/>
    </source>
</evidence>
<evidence type="ECO:0000313" key="9">
    <source>
        <dbReference type="EMBL" id="CAL0316603.1"/>
    </source>
</evidence>
<evidence type="ECO:0000256" key="2">
    <source>
        <dbReference type="ARBA" id="ARBA00022448"/>
    </source>
</evidence>
<reference evidence="9 10" key="1">
    <citation type="submission" date="2024-03" db="EMBL/GenBank/DDBJ databases">
        <authorList>
            <person name="Martinez-Hernandez J."/>
        </authorList>
    </citation>
    <scope>NUCLEOTIDE SEQUENCE [LARGE SCALE GENOMIC DNA]</scope>
</reference>
<dbReference type="GO" id="GO:0009535">
    <property type="term" value="C:chloroplast thylakoid membrane"/>
    <property type="evidence" value="ECO:0007669"/>
    <property type="project" value="UniProtKB-SubCell"/>
</dbReference>
<dbReference type="InterPro" id="IPR006312">
    <property type="entry name" value="TatA/E"/>
</dbReference>
<comment type="function">
    <text evidence="8">Part of the twin-arginine translocation (Tat) system that transports large folded proteins containing a characteristic twin-arginine motif in their signal peptide across the thylakoid membrane. Involved in delta pH-dependent protein transport required for chloroplast development, especially thylakoid membrane formation. TATC and TATB mediate precursor recognition, whereas TATA facilitates translocation.</text>
</comment>
<dbReference type="GO" id="GO:0043953">
    <property type="term" value="P:protein transport by the Tat complex"/>
    <property type="evidence" value="ECO:0007669"/>
    <property type="project" value="InterPro"/>
</dbReference>
<keyword evidence="2" id="KW-0813">Transport</keyword>
<evidence type="ECO:0000313" key="10">
    <source>
        <dbReference type="Proteomes" id="UP001497480"/>
    </source>
</evidence>
<dbReference type="NCBIfam" id="NF011429">
    <property type="entry name" value="PRK14857.1"/>
    <property type="match status" value="1"/>
</dbReference>
<evidence type="ECO:0000256" key="4">
    <source>
        <dbReference type="ARBA" id="ARBA00022927"/>
    </source>
</evidence>
<dbReference type="Pfam" id="PF02416">
    <property type="entry name" value="TatA_B_E"/>
    <property type="match status" value="1"/>
</dbReference>
<dbReference type="NCBIfam" id="TIGR01411">
    <property type="entry name" value="tatAE"/>
    <property type="match status" value="1"/>
</dbReference>
<gene>
    <name evidence="9" type="ORF">LLUT_LOCUS17663</name>
</gene>
<protein>
    <recommendedName>
        <fullName evidence="11">Sec-independent protein translocase protein TATA, chloroplastic</fullName>
    </recommendedName>
</protein>
<keyword evidence="5" id="KW-1133">Transmembrane helix</keyword>
<dbReference type="AlphaFoldDB" id="A0AAV1X4N3"/>
<accession>A0AAV1X4N3</accession>
<name>A0AAV1X4N3_LUPLU</name>
<keyword evidence="4" id="KW-0653">Protein transport</keyword>
<dbReference type="Proteomes" id="UP001497480">
    <property type="component" value="Unassembled WGS sequence"/>
</dbReference>
<organism evidence="9 10">
    <name type="scientific">Lupinus luteus</name>
    <name type="common">European yellow lupine</name>
    <dbReference type="NCBI Taxonomy" id="3873"/>
    <lineage>
        <taxon>Eukaryota</taxon>
        <taxon>Viridiplantae</taxon>
        <taxon>Streptophyta</taxon>
        <taxon>Embryophyta</taxon>
        <taxon>Tracheophyta</taxon>
        <taxon>Spermatophyta</taxon>
        <taxon>Magnoliopsida</taxon>
        <taxon>eudicotyledons</taxon>
        <taxon>Gunneridae</taxon>
        <taxon>Pentapetalae</taxon>
        <taxon>rosids</taxon>
        <taxon>fabids</taxon>
        <taxon>Fabales</taxon>
        <taxon>Fabaceae</taxon>
        <taxon>Papilionoideae</taxon>
        <taxon>50 kb inversion clade</taxon>
        <taxon>genistoids sensu lato</taxon>
        <taxon>core genistoids</taxon>
        <taxon>Genisteae</taxon>
        <taxon>Lupinus</taxon>
    </lineage>
</organism>
<dbReference type="Gene3D" id="1.20.5.3310">
    <property type="match status" value="1"/>
</dbReference>
<keyword evidence="10" id="KW-1185">Reference proteome</keyword>
<evidence type="ECO:0000256" key="8">
    <source>
        <dbReference type="ARBA" id="ARBA00025340"/>
    </source>
</evidence>
<comment type="caution">
    <text evidence="9">The sequence shown here is derived from an EMBL/GenBank/DDBJ whole genome shotgun (WGS) entry which is preliminary data.</text>
</comment>
<evidence type="ECO:0000256" key="6">
    <source>
        <dbReference type="ARBA" id="ARBA00023010"/>
    </source>
</evidence>
<evidence type="ECO:0000256" key="1">
    <source>
        <dbReference type="ARBA" id="ARBA00004581"/>
    </source>
</evidence>